<evidence type="ECO:0000256" key="3">
    <source>
        <dbReference type="ARBA" id="ARBA00022723"/>
    </source>
</evidence>
<dbReference type="InterPro" id="IPR002939">
    <property type="entry name" value="DnaJ_C"/>
</dbReference>
<feature type="zinc finger region" description="CR-type" evidence="10">
    <location>
        <begin position="178"/>
        <end position="256"/>
    </location>
</feature>
<feature type="domain" description="CR-type" evidence="13">
    <location>
        <begin position="178"/>
        <end position="256"/>
    </location>
</feature>
<feature type="compositionally biased region" description="Basic and acidic residues" evidence="11">
    <location>
        <begin position="65"/>
        <end position="74"/>
    </location>
</feature>
<dbReference type="InterPro" id="IPR036410">
    <property type="entry name" value="HSP_DnaJ_Cys-rich_dom_sf"/>
</dbReference>
<feature type="repeat" description="CXXCXGXG motif" evidence="9">
    <location>
        <begin position="244"/>
        <end position="251"/>
    </location>
</feature>
<dbReference type="NCBIfam" id="TIGR02349">
    <property type="entry name" value="DnaJ_bact"/>
    <property type="match status" value="1"/>
</dbReference>
<evidence type="ECO:0000256" key="2">
    <source>
        <dbReference type="ARBA" id="ARBA00022705"/>
    </source>
</evidence>
<comment type="subcellular location">
    <subcellularLocation>
        <location evidence="9">Cytoplasm</location>
    </subcellularLocation>
</comment>
<feature type="domain" description="J" evidence="12">
    <location>
        <begin position="11"/>
        <end position="76"/>
    </location>
</feature>
<comment type="cofactor">
    <cofactor evidence="9">
        <name>Zn(2+)</name>
        <dbReference type="ChEBI" id="CHEBI:29105"/>
    </cofactor>
    <text evidence="9">Binds 2 Zn(2+) ions per monomer.</text>
</comment>
<dbReference type="NCBIfam" id="NF008035">
    <property type="entry name" value="PRK10767.1"/>
    <property type="match status" value="1"/>
</dbReference>
<evidence type="ECO:0000259" key="13">
    <source>
        <dbReference type="PROSITE" id="PS51188"/>
    </source>
</evidence>
<dbReference type="InterPro" id="IPR012724">
    <property type="entry name" value="DnaJ"/>
</dbReference>
<dbReference type="PROSITE" id="PS00636">
    <property type="entry name" value="DNAJ_1"/>
    <property type="match status" value="1"/>
</dbReference>
<name>A0ABP6LJ66_9ACTN</name>
<dbReference type="PANTHER" id="PTHR43096:SF54">
    <property type="entry name" value="CHAPERONE PROTEIN DNAJ 1"/>
    <property type="match status" value="1"/>
</dbReference>
<keyword evidence="8 9" id="KW-0143">Chaperone</keyword>
<dbReference type="HAMAP" id="MF_01152">
    <property type="entry name" value="DnaJ"/>
    <property type="match status" value="1"/>
</dbReference>
<feature type="binding site" evidence="9">
    <location>
        <position position="233"/>
    </location>
    <ligand>
        <name>Zn(2+)</name>
        <dbReference type="ChEBI" id="CHEBI:29105"/>
        <label>2</label>
    </ligand>
</feature>
<evidence type="ECO:0000256" key="5">
    <source>
        <dbReference type="ARBA" id="ARBA00022771"/>
    </source>
</evidence>
<gene>
    <name evidence="9" type="primary">dnaJ</name>
    <name evidence="14" type="ORF">GCM10010528_23540</name>
</gene>
<evidence type="ECO:0000256" key="1">
    <source>
        <dbReference type="ARBA" id="ARBA00022490"/>
    </source>
</evidence>
<dbReference type="Gene3D" id="1.10.287.110">
    <property type="entry name" value="DnaJ domain"/>
    <property type="match status" value="1"/>
</dbReference>
<protein>
    <recommendedName>
        <fullName evidence="9">Chaperone protein DnaJ</fullName>
    </recommendedName>
</protein>
<evidence type="ECO:0000256" key="6">
    <source>
        <dbReference type="ARBA" id="ARBA00022833"/>
    </source>
</evidence>
<feature type="binding site" evidence="9">
    <location>
        <position position="211"/>
    </location>
    <ligand>
        <name>Zn(2+)</name>
        <dbReference type="ChEBI" id="CHEBI:29105"/>
        <label>2</label>
    </ligand>
</feature>
<evidence type="ECO:0000256" key="4">
    <source>
        <dbReference type="ARBA" id="ARBA00022737"/>
    </source>
</evidence>
<feature type="binding site" evidence="9">
    <location>
        <position position="194"/>
    </location>
    <ligand>
        <name>Zn(2+)</name>
        <dbReference type="ChEBI" id="CHEBI:29105"/>
        <label>1</label>
    </ligand>
</feature>
<dbReference type="SUPFAM" id="SSF49493">
    <property type="entry name" value="HSP40/DnaJ peptide-binding domain"/>
    <property type="match status" value="2"/>
</dbReference>
<keyword evidence="4 9" id="KW-0677">Repeat</keyword>
<comment type="domain">
    <text evidence="9">The J domain is necessary and sufficient to stimulate DnaK ATPase activity. Zinc center 1 plays an important role in the autonomous, DnaK-independent chaperone activity of DnaJ. Zinc center 2 is essential for interaction with DnaK and for DnaJ activity.</text>
</comment>
<feature type="region of interest" description="Disordered" evidence="11">
    <location>
        <begin position="140"/>
        <end position="164"/>
    </location>
</feature>
<dbReference type="Pfam" id="PF01556">
    <property type="entry name" value="DnaJ_C"/>
    <property type="match status" value="1"/>
</dbReference>
<dbReference type="PROSITE" id="PS51188">
    <property type="entry name" value="ZF_CR"/>
    <property type="match status" value="1"/>
</dbReference>
<dbReference type="InterPro" id="IPR018253">
    <property type="entry name" value="DnaJ_domain_CS"/>
</dbReference>
<dbReference type="SUPFAM" id="SSF46565">
    <property type="entry name" value="Chaperone J-domain"/>
    <property type="match status" value="1"/>
</dbReference>
<keyword evidence="2 9" id="KW-0235">DNA replication</keyword>
<evidence type="ECO:0000259" key="12">
    <source>
        <dbReference type="PROSITE" id="PS50076"/>
    </source>
</evidence>
<comment type="function">
    <text evidence="9">Participates actively in the response to hyperosmotic and heat shock by preventing the aggregation of stress-denatured proteins and by disaggregating proteins, also in an autonomous, DnaK-independent fashion. Unfolded proteins bind initially to DnaJ; upon interaction with the DnaJ-bound protein, DnaK hydrolyzes its bound ATP, resulting in the formation of a stable complex. GrpE releases ADP from DnaK; ATP binding to DnaK triggers the release of the substrate protein, thus completing the reaction cycle. Several rounds of ATP-dependent interactions between DnaJ, DnaK and GrpE are required for fully efficient folding. Also involved, together with DnaK and GrpE, in the DNA replication of plasmids through activation of initiation proteins.</text>
</comment>
<dbReference type="Pfam" id="PF00226">
    <property type="entry name" value="DnaJ"/>
    <property type="match status" value="1"/>
</dbReference>
<feature type="binding site" evidence="9">
    <location>
        <position position="208"/>
    </location>
    <ligand>
        <name>Zn(2+)</name>
        <dbReference type="ChEBI" id="CHEBI:29105"/>
        <label>2</label>
    </ligand>
</feature>
<dbReference type="CDD" id="cd10719">
    <property type="entry name" value="DnaJ_zf"/>
    <property type="match status" value="1"/>
</dbReference>
<comment type="similarity">
    <text evidence="9">Belongs to the DnaJ family.</text>
</comment>
<dbReference type="RefSeq" id="WP_290713784.1">
    <property type="nucleotide sequence ID" value="NZ_BAAAVS010000048.1"/>
</dbReference>
<organism evidence="14 15">
    <name type="scientific">Gordonia defluvii</name>
    <dbReference type="NCBI Taxonomy" id="283718"/>
    <lineage>
        <taxon>Bacteria</taxon>
        <taxon>Bacillati</taxon>
        <taxon>Actinomycetota</taxon>
        <taxon>Actinomycetes</taxon>
        <taxon>Mycobacteriales</taxon>
        <taxon>Gordoniaceae</taxon>
        <taxon>Gordonia</taxon>
    </lineage>
</organism>
<feature type="compositionally biased region" description="Gly residues" evidence="11">
    <location>
        <begin position="140"/>
        <end position="154"/>
    </location>
</feature>
<keyword evidence="7 9" id="KW-0346">Stress response</keyword>
<feature type="repeat" description="CXXCXGXG motif" evidence="9">
    <location>
        <begin position="230"/>
        <end position="237"/>
    </location>
</feature>
<dbReference type="NCBIfam" id="NF010872">
    <property type="entry name" value="PRK14279.1"/>
    <property type="match status" value="1"/>
</dbReference>
<dbReference type="Gene3D" id="2.60.260.20">
    <property type="entry name" value="Urease metallochaperone UreE, N-terminal domain"/>
    <property type="match status" value="2"/>
</dbReference>
<keyword evidence="3 9" id="KW-0479">Metal-binding</keyword>
<feature type="repeat" description="CXXCXGXG motif" evidence="9">
    <location>
        <begin position="191"/>
        <end position="198"/>
    </location>
</feature>
<accession>A0ABP6LJ66</accession>
<keyword evidence="5 9" id="KW-0863">Zinc-finger</keyword>
<feature type="region of interest" description="Disordered" evidence="11">
    <location>
        <begin position="55"/>
        <end position="74"/>
    </location>
</feature>
<comment type="caution">
    <text evidence="14">The sequence shown here is derived from an EMBL/GenBank/DDBJ whole genome shotgun (WGS) entry which is preliminary data.</text>
</comment>
<dbReference type="InterPro" id="IPR001623">
    <property type="entry name" value="DnaJ_domain"/>
</dbReference>
<keyword evidence="1 9" id="KW-0963">Cytoplasm</keyword>
<evidence type="ECO:0000256" key="8">
    <source>
        <dbReference type="ARBA" id="ARBA00023186"/>
    </source>
</evidence>
<feature type="repeat" description="CXXCXGXG motif" evidence="9">
    <location>
        <begin position="208"/>
        <end position="215"/>
    </location>
</feature>
<feature type="binding site" evidence="9">
    <location>
        <position position="247"/>
    </location>
    <ligand>
        <name>Zn(2+)</name>
        <dbReference type="ChEBI" id="CHEBI:29105"/>
        <label>1</label>
    </ligand>
</feature>
<evidence type="ECO:0000256" key="7">
    <source>
        <dbReference type="ARBA" id="ARBA00023016"/>
    </source>
</evidence>
<evidence type="ECO:0000256" key="10">
    <source>
        <dbReference type="PROSITE-ProRule" id="PRU00546"/>
    </source>
</evidence>
<evidence type="ECO:0000256" key="9">
    <source>
        <dbReference type="HAMAP-Rule" id="MF_01152"/>
    </source>
</evidence>
<feature type="binding site" evidence="9">
    <location>
        <position position="230"/>
    </location>
    <ligand>
        <name>Zn(2+)</name>
        <dbReference type="ChEBI" id="CHEBI:29105"/>
        <label>2</label>
    </ligand>
</feature>
<reference evidence="15" key="1">
    <citation type="journal article" date="2019" name="Int. J. Syst. Evol. Microbiol.">
        <title>The Global Catalogue of Microorganisms (GCM) 10K type strain sequencing project: providing services to taxonomists for standard genome sequencing and annotation.</title>
        <authorList>
            <consortium name="The Broad Institute Genomics Platform"/>
            <consortium name="The Broad Institute Genome Sequencing Center for Infectious Disease"/>
            <person name="Wu L."/>
            <person name="Ma J."/>
        </authorList>
    </citation>
    <scope>NUCLEOTIDE SEQUENCE [LARGE SCALE GENOMIC DNA]</scope>
    <source>
        <strain evidence="15">JCM 14234</strain>
    </source>
</reference>
<dbReference type="CDD" id="cd06257">
    <property type="entry name" value="DnaJ"/>
    <property type="match status" value="1"/>
</dbReference>
<sequence>MAPQREWLEKDFYKELGVASDASASDIRKAYRKLANELHPDKNPGDTAAEERFKRVSEANSVLSDPEKKKDYDETRTMFAGGRFRGGNGFPGGFGGGGGGGGGGGATYTTTGGDFNLDDLFGGGGGDAGGLGDILGGMFGGSGGGGGRQSGRGAGTRPRRGQDLEAETTLSFRDAAKGTTVSMRVTSPSPCTTCHGSGAKPGTSPRVCGRCNGSGFVSRNQGAFGFSEPCRDCQGTGSIIEDPCPDCSGNGVQIRPRNINVRIPVGVEDGQRIRLAGQGEAGMRGAPSGDLYVTVHVTGDKMFTRSGNDLKVELPVSFSELVLGATASVPTLDGTVGVKIPPNTADGRTLRVRGRGVPKRAGGAGDLLVTVKVAVPTSLDDEATEALKAYAAAEKASGHDPRTGWGG</sequence>
<dbReference type="PRINTS" id="PR00625">
    <property type="entry name" value="JDOMAIN"/>
</dbReference>
<dbReference type="Gene3D" id="2.10.230.10">
    <property type="entry name" value="Heat shock protein DnaJ, cysteine-rich domain"/>
    <property type="match status" value="1"/>
</dbReference>
<dbReference type="SUPFAM" id="SSF57938">
    <property type="entry name" value="DnaJ/Hsp40 cysteine-rich domain"/>
    <property type="match status" value="1"/>
</dbReference>
<comment type="subunit">
    <text evidence="9">Homodimer.</text>
</comment>
<dbReference type="CDD" id="cd10747">
    <property type="entry name" value="DnaJ_C"/>
    <property type="match status" value="1"/>
</dbReference>
<dbReference type="EMBL" id="BAAAVS010000048">
    <property type="protein sequence ID" value="GAA3043217.1"/>
    <property type="molecule type" value="Genomic_DNA"/>
</dbReference>
<keyword evidence="15" id="KW-1185">Reference proteome</keyword>
<keyword evidence="6 9" id="KW-0862">Zinc</keyword>
<evidence type="ECO:0000313" key="14">
    <source>
        <dbReference type="EMBL" id="GAA3043217.1"/>
    </source>
</evidence>
<dbReference type="InterPro" id="IPR001305">
    <property type="entry name" value="HSP_DnaJ_Cys-rich_dom"/>
</dbReference>
<dbReference type="Proteomes" id="UP001501035">
    <property type="component" value="Unassembled WGS sequence"/>
</dbReference>
<feature type="binding site" evidence="9">
    <location>
        <position position="244"/>
    </location>
    <ligand>
        <name>Zn(2+)</name>
        <dbReference type="ChEBI" id="CHEBI:29105"/>
        <label>1</label>
    </ligand>
</feature>
<evidence type="ECO:0000313" key="15">
    <source>
        <dbReference type="Proteomes" id="UP001501035"/>
    </source>
</evidence>
<dbReference type="InterPro" id="IPR036869">
    <property type="entry name" value="J_dom_sf"/>
</dbReference>
<dbReference type="PANTHER" id="PTHR43096">
    <property type="entry name" value="DNAJ HOMOLOG 1, MITOCHONDRIAL-RELATED"/>
    <property type="match status" value="1"/>
</dbReference>
<dbReference type="InterPro" id="IPR008971">
    <property type="entry name" value="HSP40/DnaJ_pept-bd"/>
</dbReference>
<dbReference type="PROSITE" id="PS50076">
    <property type="entry name" value="DNAJ_2"/>
    <property type="match status" value="1"/>
</dbReference>
<evidence type="ECO:0000256" key="11">
    <source>
        <dbReference type="SAM" id="MobiDB-lite"/>
    </source>
</evidence>
<proteinExistence type="inferred from homology"/>
<dbReference type="Pfam" id="PF00684">
    <property type="entry name" value="DnaJ_CXXCXGXG"/>
    <property type="match status" value="1"/>
</dbReference>
<dbReference type="SMART" id="SM00271">
    <property type="entry name" value="DnaJ"/>
    <property type="match status" value="1"/>
</dbReference>
<feature type="binding site" evidence="9">
    <location>
        <position position="191"/>
    </location>
    <ligand>
        <name>Zn(2+)</name>
        <dbReference type="ChEBI" id="CHEBI:29105"/>
        <label>1</label>
    </ligand>
</feature>